<dbReference type="GeneID" id="37132844"/>
<dbReference type="VEuPathDB" id="FungiDB:BO82DRAFT_144070"/>
<dbReference type="EMBL" id="KZ821678">
    <property type="protein sequence ID" value="PYH85986.1"/>
    <property type="molecule type" value="Genomic_DNA"/>
</dbReference>
<proteinExistence type="predicted"/>
<protein>
    <submittedName>
        <fullName evidence="1">Uncharacterized protein</fullName>
    </submittedName>
</protein>
<dbReference type="AlphaFoldDB" id="A0A319CK46"/>
<sequence length="110" mass="12161">MLVFLSASIGFFSPFPSLSALATWGVLIPSTTTRGHRSCQYKQSRVIHLLTNLSWVYCCGRFGWTLPTLPIPSSYSRFCLFPLPTSAHPHSSCSLPIRIDPIHPQTRAAG</sequence>
<dbReference type="RefSeq" id="XP_025496186.1">
    <property type="nucleotide sequence ID" value="XM_025630103.1"/>
</dbReference>
<dbReference type="Proteomes" id="UP000248340">
    <property type="component" value="Unassembled WGS sequence"/>
</dbReference>
<evidence type="ECO:0000313" key="2">
    <source>
        <dbReference type="Proteomes" id="UP000248340"/>
    </source>
</evidence>
<accession>A0A319CK46</accession>
<name>A0A319CK46_9EURO</name>
<keyword evidence="2" id="KW-1185">Reference proteome</keyword>
<reference evidence="1 2" key="1">
    <citation type="submission" date="2016-12" db="EMBL/GenBank/DDBJ databases">
        <title>The genomes of Aspergillus section Nigri reveals drivers in fungal speciation.</title>
        <authorList>
            <consortium name="DOE Joint Genome Institute"/>
            <person name="Vesth T.C."/>
            <person name="Nybo J."/>
            <person name="Theobald S."/>
            <person name="Brandl J."/>
            <person name="Frisvad J.C."/>
            <person name="Nielsen K.F."/>
            <person name="Lyhne E.K."/>
            <person name="Kogle M.E."/>
            <person name="Kuo A."/>
            <person name="Riley R."/>
            <person name="Clum A."/>
            <person name="Nolan M."/>
            <person name="Lipzen A."/>
            <person name="Salamov A."/>
            <person name="Henrissat B."/>
            <person name="Wiebenga A."/>
            <person name="De Vries R.P."/>
            <person name="Grigoriev I.V."/>
            <person name="Mortensen U.H."/>
            <person name="Andersen M.R."/>
            <person name="Baker S.E."/>
        </authorList>
    </citation>
    <scope>NUCLEOTIDE SEQUENCE [LARGE SCALE GENOMIC DNA]</scope>
    <source>
        <strain evidence="1 2">CBS 121591</strain>
    </source>
</reference>
<organism evidence="1 2">
    <name type="scientific">Aspergillus uvarum CBS 121591</name>
    <dbReference type="NCBI Taxonomy" id="1448315"/>
    <lineage>
        <taxon>Eukaryota</taxon>
        <taxon>Fungi</taxon>
        <taxon>Dikarya</taxon>
        <taxon>Ascomycota</taxon>
        <taxon>Pezizomycotina</taxon>
        <taxon>Eurotiomycetes</taxon>
        <taxon>Eurotiomycetidae</taxon>
        <taxon>Eurotiales</taxon>
        <taxon>Aspergillaceae</taxon>
        <taxon>Aspergillus</taxon>
        <taxon>Aspergillus subgen. Circumdati</taxon>
    </lineage>
</organism>
<gene>
    <name evidence="1" type="ORF">BO82DRAFT_144070</name>
</gene>
<evidence type="ECO:0000313" key="1">
    <source>
        <dbReference type="EMBL" id="PYH85986.1"/>
    </source>
</evidence>